<proteinExistence type="inferred from homology"/>
<comment type="catalytic activity">
    <reaction evidence="4">
        <text>(3E,5R)-5-carboxy-2-oxohept-3-enedioate + H(+) = (4Z)-2-oxohept-4-enedioate + CO2</text>
        <dbReference type="Rhea" id="RHEA:14397"/>
        <dbReference type="ChEBI" id="CHEBI:15378"/>
        <dbReference type="ChEBI" id="CHEBI:16526"/>
        <dbReference type="ChEBI" id="CHEBI:87491"/>
        <dbReference type="ChEBI" id="CHEBI:87507"/>
        <dbReference type="EC" id="4.1.1.68"/>
    </reaction>
</comment>
<dbReference type="SUPFAM" id="SSF56529">
    <property type="entry name" value="FAH"/>
    <property type="match status" value="1"/>
</dbReference>
<dbReference type="Proteomes" id="UP000218385">
    <property type="component" value="Chromosome"/>
</dbReference>
<dbReference type="InterPro" id="IPR011234">
    <property type="entry name" value="Fumarylacetoacetase-like_C"/>
</dbReference>
<sequence length="299" mass="32582">MKIIAFEYAGRRRLGLVQNEGIRILKDVADIEELIHLPERMQVDTSLPLLAVEQLLVLPVIRPRRNLFCVGWNYRKHFDESIGKREGQGPEALPEVPTFFTKATTTVASAVDDLPLHPELTSKLDWEVELAVVLGRGGRDIPEDQALAHVYGYTVANDISARDLQRAHGAQWFKGKSLDGTCPLGPVLLTADEIADPQALRINCRVNGQTVQSDSTSNQIFPVARLISELSRGMTLLAGDVILTGTPDGIGAARTPPVFLGEGDRIESEVEGIGCMHNQVFGALSAATLSNRIASLNCE</sequence>
<dbReference type="GO" id="GO:0046872">
    <property type="term" value="F:metal ion binding"/>
    <property type="evidence" value="ECO:0007669"/>
    <property type="project" value="UniProtKB-KW"/>
</dbReference>
<dbReference type="RefSeq" id="WP_096480479.1">
    <property type="nucleotide sequence ID" value="NZ_CP023466.1"/>
</dbReference>
<evidence type="ECO:0000256" key="6">
    <source>
        <dbReference type="ARBA" id="ARBA00057150"/>
    </source>
</evidence>
<organism evidence="10 11">
    <name type="scientific">Pseudomonas frederiksbergensis</name>
    <dbReference type="NCBI Taxonomy" id="104087"/>
    <lineage>
        <taxon>Bacteria</taxon>
        <taxon>Pseudomonadati</taxon>
        <taxon>Pseudomonadota</taxon>
        <taxon>Gammaproteobacteria</taxon>
        <taxon>Pseudomonadales</taxon>
        <taxon>Pseudomonadaceae</taxon>
        <taxon>Pseudomonas</taxon>
    </lineage>
</organism>
<evidence type="ECO:0000313" key="10">
    <source>
        <dbReference type="EMBL" id="ATE78191.1"/>
    </source>
</evidence>
<feature type="domain" description="Fumarylacetoacetase-like C-terminal" evidence="9">
    <location>
        <begin position="67"/>
        <end position="280"/>
    </location>
</feature>
<comment type="pathway">
    <text evidence="8">Aromatic compound metabolism; 4-hydroxyphenylacetate degradation; pyruvate and succinate semialdehyde from 4-hydroxyphenylacetate: step 5/7.</text>
</comment>
<dbReference type="AlphaFoldDB" id="A0AB33EH36"/>
<accession>A0AB33EH36</accession>
<keyword evidence="10" id="KW-0413">Isomerase</keyword>
<keyword evidence="3" id="KW-0479">Metal-binding</keyword>
<evidence type="ECO:0000313" key="11">
    <source>
        <dbReference type="Proteomes" id="UP000218385"/>
    </source>
</evidence>
<name>A0AB33EH36_9PSED</name>
<dbReference type="Gene3D" id="3.90.850.10">
    <property type="entry name" value="Fumarylacetoacetase-like, C-terminal domain"/>
    <property type="match status" value="1"/>
</dbReference>
<dbReference type="PANTHER" id="PTHR42796:SF4">
    <property type="entry name" value="FUMARYLACETOACETATE HYDROLASE DOMAIN-CONTAINING PROTEIN 2A"/>
    <property type="match status" value="1"/>
</dbReference>
<dbReference type="EMBL" id="CP023466">
    <property type="protein sequence ID" value="ATE78191.1"/>
    <property type="molecule type" value="Genomic_DNA"/>
</dbReference>
<dbReference type="Pfam" id="PF01557">
    <property type="entry name" value="FAA_hydrolase"/>
    <property type="match status" value="1"/>
</dbReference>
<protein>
    <submittedName>
        <fullName evidence="10">5-carboxymethyl-2-hydroxymuconate isomerase</fullName>
    </submittedName>
</protein>
<evidence type="ECO:0000256" key="7">
    <source>
        <dbReference type="ARBA" id="ARBA00060569"/>
    </source>
</evidence>
<comment type="similarity">
    <text evidence="1">Belongs to the FAH family.</text>
</comment>
<reference evidence="10 11" key="1">
    <citation type="submission" date="2017-09" db="EMBL/GenBank/DDBJ databases">
        <title>Complete Genome sequence of Lysobacter capsici KNU-15.</title>
        <authorList>
            <person name="Kim M.-C."/>
            <person name="Yi H."/>
            <person name="Lee D.-W."/>
            <person name="Shin J.-H."/>
        </authorList>
    </citation>
    <scope>NUCLEOTIDE SEQUENCE [LARGE SCALE GENOMIC DNA]</scope>
    <source>
        <strain evidence="10 11">KNU-15</strain>
    </source>
</reference>
<gene>
    <name evidence="10" type="ORF">CNN82_17790</name>
</gene>
<comment type="pathway">
    <text evidence="7">Aromatic compound metabolism; 4-hydroxyphenylacetate degradation; pyruvate and succinate semialdehyde from 4-hydroxyphenylacetate: step 4/7.</text>
</comment>
<comment type="catalytic activity">
    <reaction evidence="5">
        <text>(2E,4Z)-5-hydroxypenta-2,4-diene-1,2,5-tricarboxylate = (3E,5R)-5-carboxy-2-oxohept-3-enedioate</text>
        <dbReference type="Rhea" id="RHEA:18813"/>
        <dbReference type="ChEBI" id="CHEBI:47961"/>
        <dbReference type="ChEBI" id="CHEBI:87491"/>
        <dbReference type="EC" id="5.3.3.10"/>
    </reaction>
</comment>
<dbReference type="InterPro" id="IPR051121">
    <property type="entry name" value="FAH"/>
</dbReference>
<dbReference type="PANTHER" id="PTHR42796">
    <property type="entry name" value="FUMARYLACETOACETATE HYDROLASE DOMAIN-CONTAINING PROTEIN 2A-RELATED"/>
    <property type="match status" value="1"/>
</dbReference>
<comment type="similarity">
    <text evidence="2">Belongs to the hydratase/decarboxylase family.</text>
</comment>
<evidence type="ECO:0000256" key="1">
    <source>
        <dbReference type="ARBA" id="ARBA00010211"/>
    </source>
</evidence>
<comment type="function">
    <text evidence="6">Decarboxylates OPET (5-oxo-pent-3-ene-1,2,5-tricarboxylic acid) into HHDD (2-hydroxy-hept-2,4-diene-1,7-dioate) and isomerizes it to OHED (2-oxo-hept-3-ene-1,7-dioate).</text>
</comment>
<evidence type="ECO:0000256" key="4">
    <source>
        <dbReference type="ARBA" id="ARBA00051258"/>
    </source>
</evidence>
<dbReference type="GO" id="GO:0019752">
    <property type="term" value="P:carboxylic acid metabolic process"/>
    <property type="evidence" value="ECO:0007669"/>
    <property type="project" value="UniProtKB-ARBA"/>
</dbReference>
<evidence type="ECO:0000256" key="2">
    <source>
        <dbReference type="ARBA" id="ARBA00010715"/>
    </source>
</evidence>
<evidence type="ECO:0000256" key="8">
    <source>
        <dbReference type="ARBA" id="ARBA00060680"/>
    </source>
</evidence>
<dbReference type="GO" id="GO:0018800">
    <property type="term" value="F:5-oxopent-3-ene-1,2,5-tricarboxylate decarboxylase activity"/>
    <property type="evidence" value="ECO:0007669"/>
    <property type="project" value="UniProtKB-EC"/>
</dbReference>
<dbReference type="InterPro" id="IPR036663">
    <property type="entry name" value="Fumarylacetoacetase_C_sf"/>
</dbReference>
<dbReference type="GO" id="GO:0008704">
    <property type="term" value="F:5-carboxymethyl-2-hydroxymuconate delta-isomerase activity"/>
    <property type="evidence" value="ECO:0007669"/>
    <property type="project" value="UniProtKB-EC"/>
</dbReference>
<dbReference type="FunFam" id="3.90.850.10:FF:000002">
    <property type="entry name" value="2-hydroxyhepta-2,4-diene-1,7-dioate isomerase"/>
    <property type="match status" value="1"/>
</dbReference>
<evidence type="ECO:0000256" key="3">
    <source>
        <dbReference type="ARBA" id="ARBA00022723"/>
    </source>
</evidence>
<evidence type="ECO:0000259" key="9">
    <source>
        <dbReference type="Pfam" id="PF01557"/>
    </source>
</evidence>
<evidence type="ECO:0000256" key="5">
    <source>
        <dbReference type="ARBA" id="ARBA00052790"/>
    </source>
</evidence>